<reference evidence="1" key="1">
    <citation type="submission" date="2020-05" db="EMBL/GenBank/DDBJ databases">
        <title>Phylogenomic resolution of chytrid fungi.</title>
        <authorList>
            <person name="Stajich J.E."/>
            <person name="Amses K."/>
            <person name="Simmons R."/>
            <person name="Seto K."/>
            <person name="Myers J."/>
            <person name="Bonds A."/>
            <person name="Quandt C.A."/>
            <person name="Barry K."/>
            <person name="Liu P."/>
            <person name="Grigoriev I."/>
            <person name="Longcore J.E."/>
            <person name="James T.Y."/>
        </authorList>
    </citation>
    <scope>NUCLEOTIDE SEQUENCE</scope>
    <source>
        <strain evidence="1">JEL0513</strain>
    </source>
</reference>
<dbReference type="Proteomes" id="UP001211907">
    <property type="component" value="Unassembled WGS sequence"/>
</dbReference>
<name>A0AAD5T3R4_9FUNG</name>
<sequence length="241" mass="27164">MAKMSNMHNANQETISQDPYAKNAMQLFKSLLLELKNYLDHTEKHGKENIVEIFEDILVSNDGKNFNEDLLTHLTQFKIERNAAKTHELLAKMLKTLKTHIKPNEIKDIDNLIEIALEIKTIKVAFSAYVPPKSTVSEKKKSTLATGFDIFNIRRRASQRGSPNVVFTANRISNSHLRNRTSSVNIAAALFRDSGMPIAEPMLTKKQLLDAFKNDINFVDLSAVSECNDETGLKHGKLGKL</sequence>
<evidence type="ECO:0000313" key="2">
    <source>
        <dbReference type="Proteomes" id="UP001211907"/>
    </source>
</evidence>
<proteinExistence type="predicted"/>
<dbReference type="EMBL" id="JADGJH010000442">
    <property type="protein sequence ID" value="KAJ3128964.1"/>
    <property type="molecule type" value="Genomic_DNA"/>
</dbReference>
<comment type="caution">
    <text evidence="1">The sequence shown here is derived from an EMBL/GenBank/DDBJ whole genome shotgun (WGS) entry which is preliminary data.</text>
</comment>
<evidence type="ECO:0000313" key="1">
    <source>
        <dbReference type="EMBL" id="KAJ3128964.1"/>
    </source>
</evidence>
<organism evidence="1 2">
    <name type="scientific">Physocladia obscura</name>
    <dbReference type="NCBI Taxonomy" id="109957"/>
    <lineage>
        <taxon>Eukaryota</taxon>
        <taxon>Fungi</taxon>
        <taxon>Fungi incertae sedis</taxon>
        <taxon>Chytridiomycota</taxon>
        <taxon>Chytridiomycota incertae sedis</taxon>
        <taxon>Chytridiomycetes</taxon>
        <taxon>Chytridiales</taxon>
        <taxon>Chytriomycetaceae</taxon>
        <taxon>Physocladia</taxon>
    </lineage>
</organism>
<dbReference type="AlphaFoldDB" id="A0AAD5T3R4"/>
<keyword evidence="2" id="KW-1185">Reference proteome</keyword>
<accession>A0AAD5T3R4</accession>
<gene>
    <name evidence="1" type="ORF">HK100_008896</name>
</gene>
<protein>
    <submittedName>
        <fullName evidence="1">Uncharacterized protein</fullName>
    </submittedName>
</protein>